<dbReference type="OrthoDB" id="7282997at2"/>
<evidence type="ECO:0000313" key="3">
    <source>
        <dbReference type="Proteomes" id="UP000184387"/>
    </source>
</evidence>
<dbReference type="STRING" id="198092.SAMN02745194_01303"/>
<proteinExistence type="predicted"/>
<organism evidence="2 3">
    <name type="scientific">Muricoccus roseus</name>
    <dbReference type="NCBI Taxonomy" id="198092"/>
    <lineage>
        <taxon>Bacteria</taxon>
        <taxon>Pseudomonadati</taxon>
        <taxon>Pseudomonadota</taxon>
        <taxon>Alphaproteobacteria</taxon>
        <taxon>Acetobacterales</taxon>
        <taxon>Roseomonadaceae</taxon>
        <taxon>Muricoccus</taxon>
    </lineage>
</organism>
<dbReference type="AlphaFoldDB" id="A0A1M6EVY6"/>
<dbReference type="Proteomes" id="UP000184387">
    <property type="component" value="Unassembled WGS sequence"/>
</dbReference>
<evidence type="ECO:0000256" key="1">
    <source>
        <dbReference type="SAM" id="MobiDB-lite"/>
    </source>
</evidence>
<reference evidence="2 3" key="1">
    <citation type="submission" date="2016-11" db="EMBL/GenBank/DDBJ databases">
        <authorList>
            <person name="Jaros S."/>
            <person name="Januszkiewicz K."/>
            <person name="Wedrychowicz H."/>
        </authorList>
    </citation>
    <scope>NUCLEOTIDE SEQUENCE [LARGE SCALE GENOMIC DNA]</scope>
    <source>
        <strain evidence="2 3">DSM 14916</strain>
    </source>
</reference>
<dbReference type="EMBL" id="FQZF01000006">
    <property type="protein sequence ID" value="SHI89664.1"/>
    <property type="molecule type" value="Genomic_DNA"/>
</dbReference>
<dbReference type="RefSeq" id="WP_073132806.1">
    <property type="nucleotide sequence ID" value="NZ_FQZF01000006.1"/>
</dbReference>
<feature type="region of interest" description="Disordered" evidence="1">
    <location>
        <begin position="46"/>
        <end position="86"/>
    </location>
</feature>
<protein>
    <submittedName>
        <fullName evidence="2">Uncharacterized protein</fullName>
    </submittedName>
</protein>
<sequence length="86" mass="8934">MRTARPAARLTRDSRLSGTILRMISTNSLAAFTQDVSRAAGIGQVQPVRTGGSSNGQSAPPQRALEAVPAAPATPLPRGSLLDLRV</sequence>
<accession>A0A1M6EVY6</accession>
<feature type="compositionally biased region" description="Polar residues" evidence="1">
    <location>
        <begin position="51"/>
        <end position="60"/>
    </location>
</feature>
<evidence type="ECO:0000313" key="2">
    <source>
        <dbReference type="EMBL" id="SHI89664.1"/>
    </source>
</evidence>
<gene>
    <name evidence="2" type="ORF">SAMN02745194_01303</name>
</gene>
<name>A0A1M6EVY6_9PROT</name>
<keyword evidence="3" id="KW-1185">Reference proteome</keyword>